<dbReference type="eggNOG" id="COG0582">
    <property type="taxonomic scope" value="Bacteria"/>
</dbReference>
<accession>F4QJ04</accession>
<dbReference type="STRING" id="715226.ABI_15070"/>
<evidence type="ECO:0000313" key="3">
    <source>
        <dbReference type="Proteomes" id="UP000006512"/>
    </source>
</evidence>
<keyword evidence="1" id="KW-0233">DNA recombination</keyword>
<dbReference type="GO" id="GO:0003677">
    <property type="term" value="F:DNA binding"/>
    <property type="evidence" value="ECO:0007669"/>
    <property type="project" value="InterPro"/>
</dbReference>
<gene>
    <name evidence="2" type="ORF">ABI_15070</name>
</gene>
<dbReference type="OrthoDB" id="7209241at2"/>
<evidence type="ECO:0000256" key="1">
    <source>
        <dbReference type="ARBA" id="ARBA00023172"/>
    </source>
</evidence>
<evidence type="ECO:0000313" key="2">
    <source>
        <dbReference type="EMBL" id="EGF93067.1"/>
    </source>
</evidence>
<dbReference type="AlphaFoldDB" id="F4QJ04"/>
<dbReference type="HOGENOM" id="CLU_684545_0_0_5"/>
<dbReference type="InterPro" id="IPR013762">
    <property type="entry name" value="Integrase-like_cat_sf"/>
</dbReference>
<dbReference type="GO" id="GO:0015074">
    <property type="term" value="P:DNA integration"/>
    <property type="evidence" value="ECO:0007669"/>
    <property type="project" value="InterPro"/>
</dbReference>
<dbReference type="EMBL" id="GL883077">
    <property type="protein sequence ID" value="EGF93067.1"/>
    <property type="molecule type" value="Genomic_DNA"/>
</dbReference>
<organism evidence="2 3">
    <name type="scientific">Asticcacaulis biprosthecium C19</name>
    <dbReference type="NCBI Taxonomy" id="715226"/>
    <lineage>
        <taxon>Bacteria</taxon>
        <taxon>Pseudomonadati</taxon>
        <taxon>Pseudomonadota</taxon>
        <taxon>Alphaproteobacteria</taxon>
        <taxon>Caulobacterales</taxon>
        <taxon>Caulobacteraceae</taxon>
        <taxon>Asticcacaulis</taxon>
    </lineage>
</organism>
<dbReference type="Gene3D" id="1.10.443.10">
    <property type="entry name" value="Intergrase catalytic core"/>
    <property type="match status" value="1"/>
</dbReference>
<keyword evidence="3" id="KW-1185">Reference proteome</keyword>
<sequence>MDEAAARPDWIEVKHVQRVKRAKGNTDLYFRKGDYREGPLSSPDGTQALKDEVDAILKRLEATSRAVAKPKTGTLAGALNDYNRSADFITLARSTQNGYQDYIDELTDDCGDVLLADITRSWIMELRDAWAVRGYRAANMRLQLLKNALAPIIADDTDNRIKGDPFRSVENVRRPHDTPEGHPIWEDFEVEAAISAAITRKHPGLARAIALGRYGGFRKGTIITVPMRARVVGYNEDGLPERRINWITEKRKVLADRREDERLTAVLDATPNRAYTLAYNADGMAWTSRALGHAFDRLMNSLARAGKVRADMDQDGELFCPLTIHGLKHSRGVELAQSNASDAGIMAQLDHATTRAAAIYRRQAQRRVMSDHAQDQVDNVRELRKARETARRNASET</sequence>
<dbReference type="SUPFAM" id="SSF56349">
    <property type="entry name" value="DNA breaking-rejoining enzymes"/>
    <property type="match status" value="1"/>
</dbReference>
<dbReference type="GO" id="GO:0006310">
    <property type="term" value="P:DNA recombination"/>
    <property type="evidence" value="ECO:0007669"/>
    <property type="project" value="UniProtKB-KW"/>
</dbReference>
<dbReference type="InterPro" id="IPR011010">
    <property type="entry name" value="DNA_brk_join_enz"/>
</dbReference>
<dbReference type="Proteomes" id="UP000006512">
    <property type="component" value="Unassembled WGS sequence"/>
</dbReference>
<proteinExistence type="predicted"/>
<reference evidence="3" key="1">
    <citation type="submission" date="2011-03" db="EMBL/GenBank/DDBJ databases">
        <title>Draft genome sequence of Brevundimonas diminuta.</title>
        <authorList>
            <person name="Brown P.J.B."/>
            <person name="Buechlein A."/>
            <person name="Hemmerich C."/>
            <person name="Brun Y.V."/>
        </authorList>
    </citation>
    <scope>NUCLEOTIDE SEQUENCE [LARGE SCALE GENOMIC DNA]</scope>
    <source>
        <strain evidence="3">C19</strain>
    </source>
</reference>
<name>F4QJ04_9CAUL</name>
<dbReference type="RefSeq" id="WP_006272253.1">
    <property type="nucleotide sequence ID" value="NZ_GL883077.1"/>
</dbReference>
<protein>
    <submittedName>
        <fullName evidence="2">Phage integrase</fullName>
    </submittedName>
</protein>